<name>A0A5A8CCT9_CAFRO</name>
<feature type="compositionally biased region" description="Low complexity" evidence="1">
    <location>
        <begin position="25"/>
        <end position="63"/>
    </location>
</feature>
<proteinExistence type="predicted"/>
<protein>
    <submittedName>
        <fullName evidence="2">Uncharacterized protein</fullName>
    </submittedName>
</protein>
<reference evidence="2 3" key="1">
    <citation type="submission" date="2019-07" db="EMBL/GenBank/DDBJ databases">
        <title>Genomes of Cafeteria roenbergensis.</title>
        <authorList>
            <person name="Fischer M.G."/>
            <person name="Hackl T."/>
            <person name="Roman M."/>
        </authorList>
    </citation>
    <scope>NUCLEOTIDE SEQUENCE [LARGE SCALE GENOMIC DNA]</scope>
    <source>
        <strain evidence="2 3">BVI</strain>
    </source>
</reference>
<accession>A0A5A8CCT9</accession>
<evidence type="ECO:0000313" key="2">
    <source>
        <dbReference type="EMBL" id="KAA0150718.1"/>
    </source>
</evidence>
<organism evidence="2 3">
    <name type="scientific">Cafeteria roenbergensis</name>
    <name type="common">Marine flagellate</name>
    <dbReference type="NCBI Taxonomy" id="33653"/>
    <lineage>
        <taxon>Eukaryota</taxon>
        <taxon>Sar</taxon>
        <taxon>Stramenopiles</taxon>
        <taxon>Bigyra</taxon>
        <taxon>Opalozoa</taxon>
        <taxon>Bicosoecida</taxon>
        <taxon>Cafeteriaceae</taxon>
        <taxon>Cafeteria</taxon>
    </lineage>
</organism>
<dbReference type="AlphaFoldDB" id="A0A5A8CCT9"/>
<comment type="caution">
    <text evidence="2">The sequence shown here is derived from an EMBL/GenBank/DDBJ whole genome shotgun (WGS) entry which is preliminary data.</text>
</comment>
<feature type="compositionally biased region" description="Low complexity" evidence="1">
    <location>
        <begin position="71"/>
        <end position="91"/>
    </location>
</feature>
<feature type="region of interest" description="Disordered" evidence="1">
    <location>
        <begin position="528"/>
        <end position="547"/>
    </location>
</feature>
<keyword evidence="3" id="KW-1185">Reference proteome</keyword>
<feature type="region of interest" description="Disordered" evidence="1">
    <location>
        <begin position="1"/>
        <end position="98"/>
    </location>
</feature>
<dbReference type="EMBL" id="VLTN01000032">
    <property type="protein sequence ID" value="KAA0150718.1"/>
    <property type="molecule type" value="Genomic_DNA"/>
</dbReference>
<dbReference type="Proteomes" id="UP000323011">
    <property type="component" value="Unassembled WGS sequence"/>
</dbReference>
<gene>
    <name evidence="2" type="ORF">FNF29_05055</name>
</gene>
<evidence type="ECO:0000313" key="3">
    <source>
        <dbReference type="Proteomes" id="UP000323011"/>
    </source>
</evidence>
<evidence type="ECO:0000256" key="1">
    <source>
        <dbReference type="SAM" id="MobiDB-lite"/>
    </source>
</evidence>
<sequence>MGLCSSSPAAVSPHPRRAGSGDGSSTAQKTAAPAPAPQPGSTGATATANASAQSVVVADAPSAGTGGHGSGSTAAAVQPAQASAAPAPSSARGKPPKQAVLPSDAVISAMLAEAVQMARDSDYTQLTTVARSAFPDKATGTRFLVPKIVSTKRVRILGMAADNDESAASSRRTARVWVQAERLDVASAVRRINGSSLAGGSVGGRSRGTGAMRSVPSFTMSAKGAAPKPAAQPAVLDEAALIANAARVYRVQVMDPSSDTETSVIVSTGPGGHGGSGAVLSLRGLVPPALLEPPAERALLAHLCEERTAHHDGAGGRLDLEPVSARSVGLQAGSGAPAGCEASEFVVEAKCDGATVSAWLVMRDSDGDTSATAGGTAPVPLVLDLETAARKAGASHALSDGDVSGALLAVAGRVALRKAAGAKQELLLVAVGEGEGEGAAAQAAAAESSRDLEEGVVLTEDGIDACRDTWEVAEADLKAVASGPFSEAAPPAAEDSEAFGAMVHSHTRRQPMVPTPWASKRATLLGLDGGPRSSPFEPRAGTGSASGSGRVRLVVRAPPMKPAGEAGALEPTEAVTGADGELEGHVALLRVSSVDPASSQERHSYFSIGATPESAAAGGAPSVDNVFPAALLTGPSVQALATHMLDDRLAYSELAARWWRREALLWPQMPSTAKALAAVAADGTTAASHAPVVRFSGATDAAAVSAMAAGALFSVQEFASAGQPLTLTPALARGIGLSGAGDEAAVPSSAESRQFVIEARCAGSSVVLRLVNLPAGALRALKASSRVRSGGLLDRPIVGRLAQPPPALVVPLTDALRATGMHSLDAGLNSVLLGAAERVALVRTDSAPAAGDDSPAEPEAGTFELRLVSRG</sequence>